<name>A0A8J4GMI8_9CHLO</name>
<organism evidence="2 3">
    <name type="scientific">Volvox reticuliferus</name>
    <dbReference type="NCBI Taxonomy" id="1737510"/>
    <lineage>
        <taxon>Eukaryota</taxon>
        <taxon>Viridiplantae</taxon>
        <taxon>Chlorophyta</taxon>
        <taxon>core chlorophytes</taxon>
        <taxon>Chlorophyceae</taxon>
        <taxon>CS clade</taxon>
        <taxon>Chlamydomonadales</taxon>
        <taxon>Volvocaceae</taxon>
        <taxon>Volvox</taxon>
    </lineage>
</organism>
<evidence type="ECO:0000313" key="2">
    <source>
        <dbReference type="EMBL" id="GIM11073.1"/>
    </source>
</evidence>
<sequence length="109" mass="12176">PEPSSIRTSVPKRFLPCVLGRPALGSATPRRLEIIPCPPPSIQSVPNDFCGVFWVDQHLAVLPPDAWQLSFQLSNYPSSIRTSVPNDFCRVFWVDQHLAVLPPDAWQLS</sequence>
<proteinExistence type="predicted"/>
<protein>
    <submittedName>
        <fullName evidence="2">Uncharacterized protein</fullName>
    </submittedName>
</protein>
<evidence type="ECO:0000313" key="4">
    <source>
        <dbReference type="Proteomes" id="UP000747110"/>
    </source>
</evidence>
<dbReference type="Proteomes" id="UP000722791">
    <property type="component" value="Unassembled WGS sequence"/>
</dbReference>
<keyword evidence="4" id="KW-1185">Reference proteome</keyword>
<reference evidence="2" key="1">
    <citation type="journal article" date="2021" name="Proc. Natl. Acad. Sci. U.S.A.">
        <title>Three genomes in the algal genus Volvox reveal the fate of a haploid sex-determining region after a transition to homothallism.</title>
        <authorList>
            <person name="Yamamoto K."/>
            <person name="Hamaji T."/>
            <person name="Kawai-Toyooka H."/>
            <person name="Matsuzaki R."/>
            <person name="Takahashi F."/>
            <person name="Nishimura Y."/>
            <person name="Kawachi M."/>
            <person name="Noguchi H."/>
            <person name="Minakuchi Y."/>
            <person name="Umen J.G."/>
            <person name="Toyoda A."/>
            <person name="Nozaki H."/>
        </authorList>
    </citation>
    <scope>NUCLEOTIDE SEQUENCE</scope>
    <source>
        <strain evidence="2">NIES-3785</strain>
        <strain evidence="1">NIES-3786</strain>
    </source>
</reference>
<accession>A0A8J4GMI8</accession>
<dbReference type="AlphaFoldDB" id="A0A8J4GMI8"/>
<dbReference type="Proteomes" id="UP000747110">
    <property type="component" value="Unassembled WGS sequence"/>
</dbReference>
<comment type="caution">
    <text evidence="2">The sequence shown here is derived from an EMBL/GenBank/DDBJ whole genome shotgun (WGS) entry which is preliminary data.</text>
</comment>
<dbReference type="EMBL" id="BNCQ01000037">
    <property type="protein sequence ID" value="GIM11073.1"/>
    <property type="molecule type" value="Genomic_DNA"/>
</dbReference>
<evidence type="ECO:0000313" key="1">
    <source>
        <dbReference type="EMBL" id="GIL80417.1"/>
    </source>
</evidence>
<feature type="non-terminal residue" evidence="2">
    <location>
        <position position="1"/>
    </location>
</feature>
<dbReference type="EMBL" id="BNCP01000019">
    <property type="protein sequence ID" value="GIL80417.1"/>
    <property type="molecule type" value="Genomic_DNA"/>
</dbReference>
<gene>
    <name evidence="1" type="ORF">Vretifemale_9626</name>
    <name evidence="2" type="ORF">Vretimale_14423</name>
</gene>
<evidence type="ECO:0000313" key="3">
    <source>
        <dbReference type="Proteomes" id="UP000722791"/>
    </source>
</evidence>